<feature type="domain" description="Urate oxidase N-terminal" evidence="2">
    <location>
        <begin position="4"/>
        <end position="71"/>
    </location>
</feature>
<keyword evidence="1" id="KW-1133">Transmembrane helix</keyword>
<accession>A0A358E205</accession>
<dbReference type="Proteomes" id="UP000264779">
    <property type="component" value="Unassembled WGS sequence"/>
</dbReference>
<gene>
    <name evidence="3" type="ORF">DEB45_15010</name>
</gene>
<evidence type="ECO:0000259" key="2">
    <source>
        <dbReference type="Pfam" id="PF06181"/>
    </source>
</evidence>
<dbReference type="Pfam" id="PF06181">
    <property type="entry name" value="Urate_ox_N"/>
    <property type="match status" value="1"/>
</dbReference>
<sequence>MPWFDWFSLFIRWFHVIAGVAWIGASFYFIWLDNNLRTPPKWKQDKGIKGDLWAIHGGGFYEVAKYAYGPE</sequence>
<name>A0A358E205_9ALTE</name>
<proteinExistence type="predicted"/>
<dbReference type="InterPro" id="IPR010389">
    <property type="entry name" value="Urate_ox_N"/>
</dbReference>
<organism evidence="3 4">
    <name type="scientific">Alteromonas australica</name>
    <dbReference type="NCBI Taxonomy" id="589873"/>
    <lineage>
        <taxon>Bacteria</taxon>
        <taxon>Pseudomonadati</taxon>
        <taxon>Pseudomonadota</taxon>
        <taxon>Gammaproteobacteria</taxon>
        <taxon>Alteromonadales</taxon>
        <taxon>Alteromonadaceae</taxon>
        <taxon>Alteromonas/Salinimonas group</taxon>
        <taxon>Alteromonas</taxon>
    </lineage>
</organism>
<evidence type="ECO:0000313" key="4">
    <source>
        <dbReference type="Proteomes" id="UP000264779"/>
    </source>
</evidence>
<keyword evidence="1" id="KW-0812">Transmembrane</keyword>
<feature type="non-terminal residue" evidence="3">
    <location>
        <position position="71"/>
    </location>
</feature>
<feature type="transmembrane region" description="Helical" evidence="1">
    <location>
        <begin position="6"/>
        <end position="31"/>
    </location>
</feature>
<protein>
    <recommendedName>
        <fullName evidence="2">Urate oxidase N-terminal domain-containing protein</fullName>
    </recommendedName>
</protein>
<dbReference type="AlphaFoldDB" id="A0A358E205"/>
<reference evidence="3 4" key="1">
    <citation type="journal article" date="2018" name="Nat. Biotechnol.">
        <title>A standardized bacterial taxonomy based on genome phylogeny substantially revises the tree of life.</title>
        <authorList>
            <person name="Parks D.H."/>
            <person name="Chuvochina M."/>
            <person name="Waite D.W."/>
            <person name="Rinke C."/>
            <person name="Skarshewski A."/>
            <person name="Chaumeil P.A."/>
            <person name="Hugenholtz P."/>
        </authorList>
    </citation>
    <scope>NUCLEOTIDE SEQUENCE [LARGE SCALE GENOMIC DNA]</scope>
    <source>
        <strain evidence="3">UBA11621</strain>
    </source>
</reference>
<dbReference type="EMBL" id="DONK01000232">
    <property type="protein sequence ID" value="HBU52559.1"/>
    <property type="molecule type" value="Genomic_DNA"/>
</dbReference>
<comment type="caution">
    <text evidence="3">The sequence shown here is derived from an EMBL/GenBank/DDBJ whole genome shotgun (WGS) entry which is preliminary data.</text>
</comment>
<evidence type="ECO:0000313" key="3">
    <source>
        <dbReference type="EMBL" id="HBU52559.1"/>
    </source>
</evidence>
<keyword evidence="1" id="KW-0472">Membrane</keyword>
<evidence type="ECO:0000256" key="1">
    <source>
        <dbReference type="SAM" id="Phobius"/>
    </source>
</evidence>